<dbReference type="FunFam" id="2.20.100.10:FF:000093">
    <property type="entry name" value="SCO-spondin-like isoform 1"/>
    <property type="match status" value="1"/>
</dbReference>
<dbReference type="STRING" id="127582.A0A2Y9RBE2"/>
<dbReference type="FunFam" id="2.20.100.10:FF:000067">
    <property type="entry name" value="Hemicentin 1"/>
    <property type="match status" value="1"/>
</dbReference>
<dbReference type="Pfam" id="PF00090">
    <property type="entry name" value="TSP_1"/>
    <property type="match status" value="21"/>
</dbReference>
<comment type="caution">
    <text evidence="14">Lacks conserved residue(s) required for the propagation of feature annotation.</text>
</comment>
<evidence type="ECO:0000259" key="19">
    <source>
        <dbReference type="PROSITE" id="PS50022"/>
    </source>
</evidence>
<keyword evidence="22" id="KW-1185">Reference proteome</keyword>
<evidence type="ECO:0000256" key="5">
    <source>
        <dbReference type="ARBA" id="ARBA00022525"/>
    </source>
</evidence>
<evidence type="ECO:0000313" key="22">
    <source>
        <dbReference type="Proteomes" id="UP000248480"/>
    </source>
</evidence>
<feature type="region of interest" description="Disordered" evidence="16">
    <location>
        <begin position="2360"/>
        <end position="2457"/>
    </location>
</feature>
<evidence type="ECO:0000259" key="18">
    <source>
        <dbReference type="PROSITE" id="PS01225"/>
    </source>
</evidence>
<dbReference type="PROSITE" id="PS50068">
    <property type="entry name" value="LDLRA_2"/>
    <property type="match status" value="10"/>
</dbReference>
<feature type="disulfide bond" evidence="15">
    <location>
        <begin position="1433"/>
        <end position="1448"/>
    </location>
</feature>
<evidence type="ECO:0000256" key="6">
    <source>
        <dbReference type="ARBA" id="ARBA00022536"/>
    </source>
</evidence>
<dbReference type="InterPro" id="IPR036055">
    <property type="entry name" value="LDL_receptor-like_sf"/>
</dbReference>
<dbReference type="InterPro" id="IPR000421">
    <property type="entry name" value="FA58C"/>
</dbReference>
<dbReference type="CDD" id="cd00112">
    <property type="entry name" value="LDLa"/>
    <property type="match status" value="8"/>
</dbReference>
<dbReference type="FunFam" id="2.20.100.10:FF:000002">
    <property type="entry name" value="Unc-5 netrin receptor C"/>
    <property type="match status" value="1"/>
</dbReference>
<feature type="disulfide bond" evidence="15">
    <location>
        <begin position="1469"/>
        <end position="1484"/>
    </location>
</feature>
<dbReference type="Gene3D" id="4.10.400.10">
    <property type="entry name" value="Low-density Lipoprotein Receptor"/>
    <property type="match status" value="8"/>
</dbReference>
<feature type="disulfide bond" evidence="15">
    <location>
        <begin position="1773"/>
        <end position="1791"/>
    </location>
</feature>
<dbReference type="InterPro" id="IPR008037">
    <property type="entry name" value="Pacifastin_dom"/>
</dbReference>
<dbReference type="Gene3D" id="2.10.70.10">
    <property type="entry name" value="Complement Module, domain 1"/>
    <property type="match status" value="1"/>
</dbReference>
<dbReference type="InterPro" id="IPR036084">
    <property type="entry name" value="Ser_inhib-like_sf"/>
</dbReference>
<keyword evidence="10" id="KW-0130">Cell adhesion</keyword>
<keyword evidence="9" id="KW-0106">Calcium</keyword>
<feature type="domain" description="VWFD" evidence="21">
    <location>
        <begin position="191"/>
        <end position="362"/>
    </location>
</feature>
<dbReference type="Pfam" id="PF01826">
    <property type="entry name" value="TIL"/>
    <property type="match status" value="11"/>
</dbReference>
<dbReference type="FunFam" id="2.20.100.10:FF:000004">
    <property type="entry name" value="Adhesion G protein-coupled receptor B2"/>
    <property type="match status" value="1"/>
</dbReference>
<evidence type="ECO:0000256" key="13">
    <source>
        <dbReference type="ARBA" id="ARBA00045981"/>
    </source>
</evidence>
<dbReference type="Pfam" id="PF00754">
    <property type="entry name" value="F5_F8_type_C"/>
    <property type="match status" value="1"/>
</dbReference>
<gene>
    <name evidence="23" type="primary">LOC101350659</name>
</gene>
<feature type="domain" description="VWFC" evidence="20">
    <location>
        <begin position="2076"/>
        <end position="2136"/>
    </location>
</feature>
<feature type="disulfide bond" evidence="15">
    <location>
        <begin position="1450"/>
        <end position="1462"/>
    </location>
</feature>
<feature type="domain" description="VWFD" evidence="21">
    <location>
        <begin position="1010"/>
        <end position="1180"/>
    </location>
</feature>
<dbReference type="PANTHER" id="PTHR11339:SF396">
    <property type="entry name" value="SCO-SPONDIN"/>
    <property type="match status" value="1"/>
</dbReference>
<dbReference type="PROSITE" id="PS01208">
    <property type="entry name" value="VWFC_1"/>
    <property type="match status" value="1"/>
</dbReference>
<feature type="chain" id="PRO_5015895009" description="SCO-spondin" evidence="17">
    <location>
        <begin position="17"/>
        <end position="5223"/>
    </location>
</feature>
<dbReference type="InterPro" id="IPR000884">
    <property type="entry name" value="TSP1_rpt"/>
</dbReference>
<evidence type="ECO:0000256" key="2">
    <source>
        <dbReference type="ARBA" id="ARBA00009456"/>
    </source>
</evidence>
<dbReference type="Gene3D" id="2.40.128.620">
    <property type="match status" value="1"/>
</dbReference>
<sequence length="5223" mass="554992">MLLLALLFMVAWAVAGGRWCEQTETVWVEELVTPRQEDLVPCASLYHHLQLGWHLGPSRRAHTRLTSDPRLCPIYRPPETRPAARTRTVRACCPGWGGAHCSLALGGASPSGHCFATGQCRLWAGVVHAPAGSLEECCARVWGHSWRDGSSQACIHCSGQSPQGSTRTLAPLQPRAGAVGQLWSQRQHPSATCATWSGFHYRTFDGRHFHFLGRCTYLLAGAADSSWAVHLLPGGHCPQPGHCQLVRVTMGPEEALIQGGNVSVNGVPVPKEEPQMLHGMSLQWQGDWLVLSGDLGVIVRLDGAGSVSISLDPGLQGQTRGLCGLYNDQPEDDFLEPSGGLAVLAATFGNSWRLPDSEPGCVDATEAAPVCTGPLGDMEEASQLRAEAQDVCHLLLSGPFRECHIQVAPTGYHEACLFAYCAGAPDSKQAGRREAVCATLASYTRHCAREGIHVRWRKPGFCERLCPGGQLYSDCVSSCPPSCSAVGEGGQGSCQEQCVSGCECPPGLYWDGTFCVPPAQCPCYHRRQRYAPGDTVHQLCNPCVCQDGRWHCAEAPCPAQCAVGADGHYLTFDGRSFSFRGNRGCRYSLVQDHVKGQLLIELEHGACESGSCLHAILASLGGTHVQLKDSGAVLVDGQEVAVPWHGAGDLSVSRASSSFLLLRWPGARVLWGVSDPSAYITLEPRYAYQVQGLCGTFTWNQQDDFLTPVGDVETSVASFTSKFQVAGVGKCPPGDAALSHPCSTHTQRRPFAEAACTALHDPAFQKCHGLVDRESYWLRCLAAVCGCTLGEDCLCPLLAAYARHCAQEGALQSWRSQTLCPVTCPGGQEHQECAPACGRNCGEPEDCVGLGVCVSGCNCPPGLLWDPAGQCVPPSLCPCQLGAQRHAPGSTTMKDCNRCVCQERGIWNCTAHRCSPRQVFCPRGLIHVPGACLLTCDSSSANHTCPMGNTKGCVCPPGTVLLDERCVPTEHCPCRHSGRWYPPNATIQEDCNVCVCQGQRWHCTRHQCGGHCQASGAPHYVTFDGLAMTFPGACEYLLVRAVDGQFSVSAQNLPCGASGLTCTKALSLQLEGTIVHLLRGRAVTVNGVPISPPKVYTGLGLSLHRAGLFLVLSTRVGLSLLWDGGTRVLVHLPPQFRGRVAGLCGDFDGDASNDLRSRQGVLEPTAELAAHSWRLRPLCPEPGDMPHPCTVNAHRAEWARARCGVLLHSLFAACHAEVPPQTHYEQCVYDACGCDSGGDCECLCSAIATYADECARRGHRLRWRSQELCPLQCEGGQLYDACGPTCPPTCRDRAPEPGWHCQVAACVEGCFCPEGTLLHGSTCLEPASCPCEWGGSFFPPGAVLQKDCGNCTCQDSRWYCGAGRPNCEEPVPSCAEGEVPCRENGHCVPRGWLCDNQDDCGDGSDEEGCATPGCGEGQFSCSSGRCLPMALRCDGQDDCADGADEQGCPCPQESLACGDGHCLPLTLLCDGHPDCPDGADEKSCLGRTNCTSGEVSCGDDSCVGAFQLCDGVWDCPDGADEGPRHCPLPSLPTPPAGSLETTPTPPSSVGPAPSCGPAEFACGSGECVPRGWRCDRDEDCADGSDERDCGAHPAQPCPARRELPLPQVQTSSPPHLPAQAPRMRRPGSSADRRRQLLPCPRGPHPTHRADPAPSTEPSPSADPAPRRPLPPAQTPPCGDPAPSIDLSPGADPPLAVLAVSFFPRPLGALGPTQLPPCPGLFPCGLAPELCLPADRLCDGTQDCPQAEDELGCEGLPALGGPNRTGVPCPEYSCPDGACIGFQLVCDGRPDCELAGDTGLSPEEQGCGTWGPWSPWAPCSQTCGPGVQVRSRRCSPARPLVLHYCPGPEHQSQACFSAACPVDGEWSPWSSWSPCLEPCGGTTARQRRCRPAQNGGRSCATLPGGPHSTHQTKPCTQDGCPNATCPGELVLWPCAPCPLTCEDISSQASCPPDRPCNPGCWCPEGQLLGSEGRCVWPRHCPCLVDGARYWPGQRIETNCQVCVCQDGWPRRCRPNPDCTVDCGWSSWSPWAECLGPCGSHSIQWSFRSPNNPHLSERSSQCRGIHRKARRCQTEPCAECEWQGRAFRAGQRWRGGPCEVCQCLYNRTVHCSPYCPLGGCPQGWFLVEGVGAACCHCILPGENQTAHPMATPAPAPAPSPQMGPPLATYLLPPPGGPCYSPLGLAGPPQGILHAISRELEHPAWAASLGAPTKGSPGEAHPEPHTPRPLLQLDLRWPWNLTGILVQGAGAMDGDGSSFSLQFSSDGLQWHEDREVLRGPLLPPQASAGSWDGLSPAMRIFGRMVQARYVRIQPRGPHDGVSLRVELLGCKPTSSPMAPRCPGAVPSCASGECAWRGAACDGAEDCADGSDEEGCGPRSTGAGRVPPTGRTPGPSSSQPRQLVTQPRESLAETELWHPERGSLEPPTEKGPKGPLPASKSPHPSSGESMPSMAATPTSQPEARILQPDMAAVTGQSPNEMATPAPAGPSVRPGPFPPTHCGPGQVRCAVLGCVEPEQLCDGLEDCLDGSDEWRCGEQGRCLSYALLLPCSRAASTVPLLVPTMALPQLLATCSPQQLRCGSGECLPALRRCDLRPDCQDGSDERDCVDCVLAPWSGWSGCSQSCGPGLAVQHRQLLRPPLPGGSCRLNRVRSRSCFLRACPVAGAWAVWEAWGPCSVSCGGGHRTRRRSCKDPPPKNSGAPCPGASQEGAPCSLQPCGGGTDCGLGRVHVSAELCRKGLVPLCPPSCLDPEANRSCSGHCLEGCRCPSGLLLHDRNCLPLSQCPCLVGEELKPPGEPFLLDSCSWCICEEGALRCESRSCPVPCGWSAWSPWGPCDRSCGSGVRARFRSPSNPPAAAGGVPCEGDRQELQACHAACGTEVLGWTPWMPWSRCNRSCLTPGEGPGWRRRSRLCSSPGHASCTGEDTQEEACSPPMCPVPSAWGPWAPWSACLVPCDGGIQTRGRSCSGPAPGDPECRGPHSQTRDCNTQPCTAQCPGDMVFRSEEQCRQEGGPCPRLCVAHSPGVECTGSCVPGCTCPSGLFLHDARCLPRDQCPCQWHGRLYPPGEVARLDSCNNCTCVSGKMECTSQPCPVACGWSPWTPWTICSRSCNVGIRRRFRAGTAPPAAFGGAECKGPNMEAEFCSLRLCQGLRGKWGPWSPCSVPCGGGYRNRTRGSGPHSPVDFSTCSLQPCAGPVPGMCPGNQQWLDCALGPASCAELSAPGAANGTCRPGCYCPPGTLLLNNACVPTRDCPCTHEGRLHAPGSVVLRRCENCSCVSGIITNCTSRPCAEAPPAWSPWTPWSECSASCGPAWRHRHRFCPGDRGAALSPALSSPVPPCLGPEAEEEPCLLSGCDRAGGWGPWGPWSRCSRSCGGGLRSRARVCDQPPPQGLGDYCEGPGAQAEACRALRCPVTNCTAVEGAEYSPCGPPCPRTCDDLALCVWRCQPGCYCPLGQVLSADGATCVQPGHCGCLDLLTGERYHPGARLARPDSCNHCTCLEGKLNCTDLPCPVPGGWCPWSEWTPCSLPCRGQQRTRSRACACPSPQHGGTPCPGETGAQQQKEACPSPEPCPEDGAWSLWGPWSPCDMCLGQSYRSRVCTKPPNPEGGRPCPGAYRQSRPCQDSSLQCTDCRGGQGLVPCGRPCPRSCQDLSLGSECQPGPTGCQPSCGCPLGQLVQDGLCVPPAFCRCQYQPGAMGIPENQSRSAGPGLSSWESLEPGEVVTGPCDTCTCVAGVLQCQEVPSCPGPGAWDAWGPWEACSASCGGGEQLRVRHCARPPCRGPARQSRTCHTQVCKEAGCSAGRLYRECRPGEGCPFSCAHVTQQLGCYSEGCEEGCHCPQGAFQHRLACVQECPCVLTARLLQELGAPSLDPGARPLVLGEGGRPLGPGDELGSGQTFHSGCSNCSCAHGKLSCSREDCAAAGGFGPWSAWSPCSRSCGGLGTRSRSRLCVRPAPSRSGQACLGPRQDREPCPSRDCPRAEGSTVEPVRGLPGAWGPWSPWSLCSRNCTDPARPAWRHRDRLCLANCSSADATQERPCNLPSCTEPLLCPGPGCVARNCSWTAWAPWEPCSRSCGAGQQRRLRAYRPPGPGGHWCPNILSAYQERRFCNVRACPVSGGWSRWSPWSWCDRSCGGGRSLRSRSCSSPPPKNGGAPCVGERHHARPCNSMPCEGDCPAGMEVVSCANRCPRRCSDLQEGAVCRDDETCQRGCRCPEGSLEQGGGCVPIGHCECTDAQGRIWAPGSRRQEACSDCTCQGGRLSCTARSCPPPTYCAWSQWSAWSPCSRSCGPGGQQSRFRSSTSGSWSPKCREEQSQSQTCLQPPCPPLCVQGTHIRTLGDSWLQGACEQCSCTPEGVMCEDTSCAGPEAWTPWSSWSSCPVSCGGGSQVRTRVCTTLASLPRGQPCSGPDSQTQPCGQQPCPELPKACSWGPWGLCSRSCGPGLASRSGSCPCPMSEPDSTCNVTFLHLDTRACYPQPCPEACVWSSWSSWTKCSCRVPIQQRSRHQVPAPGGGEGTPCTRLDGHFRPCPPSNCSEDSCAPPFEFRACGSPCAGLCATHLQGQLCQDLPPCQPGCYCPEGLLEQAGACVPPERCHCLRIPGGAAGMALPPGGRLWLGCKECECQHGELRCISEGCRGLLPLSSWSEWTPCGPCLPLSALAPASRIALWGRWPQDLGRLPPTSATLLASEQHRYRLCLDPETGQLWAGDPQLCTASLSQQRLCPDPRACQDLCQWGPWGPWSPCQLPCSGGFRLRWREAGGTPGGGCRGPWAQTEGCNLAPCPGASCAARGAEFSPGCANQCPRSCADLWDRVQCLQGPCRPGCRCPPSQLVQDGHCVPISSCRCGLPSHNSSWELSPAEVLQLGCQNCTCVNGSLACLPRECPVLGPWSAWSNCSLPCGGGTMERHRSCKGGPWGALCLVQDTEQRRECNLWPCPGCETGGQNLSGETWMGPGSIWVEVRGVLKEKVGTGGPLEPRRHRGGKRVGSRVDARARTDLMVGSSLAECPQGEVWQTVALRELRPCEPTCREVNATEAPQSDCSMGRAGCVCQHGRFRSQAGLCVPADGCECWHRGRPHPPGSEWQEACESCRCLAGRSVCTQHCPLLTCAQGEVKVQEPGSCCPTCRQPTLEGPIASCQRVMELRNLTKGPCHLDQVEVSYCSGHCPSSTNVILEEPYLQSRCQCCSYRLDPDSPVRVLSLRCPGGRAEPAVLPAILSCHCSACPGGDFSKR</sequence>
<feature type="disulfide bond" evidence="15">
    <location>
        <begin position="2338"/>
        <end position="2350"/>
    </location>
</feature>
<dbReference type="SMART" id="SM00209">
    <property type="entry name" value="TSP1"/>
    <property type="match status" value="25"/>
</dbReference>
<dbReference type="SMART" id="SM00214">
    <property type="entry name" value="VWC"/>
    <property type="match status" value="8"/>
</dbReference>
<dbReference type="InParanoid" id="A0A2Y9RBE2"/>
<feature type="disulfide bond" evidence="15">
    <location>
        <begin position="2569"/>
        <end position="2581"/>
    </location>
</feature>
<evidence type="ECO:0000256" key="15">
    <source>
        <dbReference type="PROSITE-ProRule" id="PRU00124"/>
    </source>
</evidence>
<feature type="region of interest" description="Disordered" evidence="16">
    <location>
        <begin position="1583"/>
        <end position="1689"/>
    </location>
</feature>
<dbReference type="SUPFAM" id="SSF57567">
    <property type="entry name" value="Serine protease inhibitors"/>
    <property type="match status" value="12"/>
</dbReference>
<evidence type="ECO:0000256" key="16">
    <source>
        <dbReference type="SAM" id="MobiDB-lite"/>
    </source>
</evidence>
<comment type="similarity">
    <text evidence="2">Belongs to the thrombospondin family.</text>
</comment>
<feature type="disulfide bond" evidence="15">
    <location>
        <begin position="2345"/>
        <end position="2363"/>
    </location>
</feature>
<dbReference type="InterPro" id="IPR001846">
    <property type="entry name" value="VWF_type-D"/>
</dbReference>
<dbReference type="InterPro" id="IPR006207">
    <property type="entry name" value="Cys_knot_C"/>
</dbReference>
<feature type="domain" description="CTCK" evidence="18">
    <location>
        <begin position="5129"/>
        <end position="5216"/>
    </location>
</feature>
<comment type="function">
    <text evidence="13">Involved in the modulation of neuronal aggregation. May be involved in developmental events during the formation of the central nervous system.</text>
</comment>
<dbReference type="PROSITE" id="PS01209">
    <property type="entry name" value="LDLRA_1"/>
    <property type="match status" value="2"/>
</dbReference>
<dbReference type="CDD" id="cd19941">
    <property type="entry name" value="TIL"/>
    <property type="match status" value="12"/>
</dbReference>
<dbReference type="SUPFAM" id="SSF49785">
    <property type="entry name" value="Galactose-binding domain-like"/>
    <property type="match status" value="1"/>
</dbReference>
<evidence type="ECO:0000259" key="21">
    <source>
        <dbReference type="PROSITE" id="PS51233"/>
    </source>
</evidence>
<evidence type="ECO:0000256" key="10">
    <source>
        <dbReference type="ARBA" id="ARBA00022889"/>
    </source>
</evidence>
<feature type="disulfide bond" evidence="15">
    <location>
        <begin position="2497"/>
        <end position="2509"/>
    </location>
</feature>
<dbReference type="PROSITE" id="PS51233">
    <property type="entry name" value="VWFD"/>
    <property type="match status" value="3"/>
</dbReference>
<evidence type="ECO:0000256" key="4">
    <source>
        <dbReference type="ARBA" id="ARBA00020523"/>
    </source>
</evidence>
<dbReference type="GO" id="GO:0030414">
    <property type="term" value="F:peptidase inhibitor activity"/>
    <property type="evidence" value="ECO:0007669"/>
    <property type="project" value="InterPro"/>
</dbReference>
<feature type="domain" description="VWFD" evidence="21">
    <location>
        <begin position="559"/>
        <end position="732"/>
    </location>
</feature>
<feature type="compositionally biased region" description="Low complexity" evidence="16">
    <location>
        <begin position="2383"/>
        <end position="2398"/>
    </location>
</feature>
<evidence type="ECO:0000256" key="9">
    <source>
        <dbReference type="ARBA" id="ARBA00022837"/>
    </source>
</evidence>
<accession>A0A2Y9RBE2</accession>
<feature type="region of interest" description="Disordered" evidence="16">
    <location>
        <begin position="2205"/>
        <end position="2226"/>
    </location>
</feature>
<feature type="compositionally biased region" description="Low complexity" evidence="16">
    <location>
        <begin position="4288"/>
        <end position="4301"/>
    </location>
</feature>
<dbReference type="FunFam" id="2.10.25.10:FF:000055">
    <property type="entry name" value="alpha-tectorin isoform X1"/>
    <property type="match status" value="3"/>
</dbReference>
<feature type="domain" description="F5/8 type C" evidence="19">
    <location>
        <begin position="2176"/>
        <end position="2327"/>
    </location>
</feature>
<evidence type="ECO:0000256" key="12">
    <source>
        <dbReference type="ARBA" id="ARBA00023180"/>
    </source>
</evidence>
<keyword evidence="11 15" id="KW-1015">Disulfide bond</keyword>
<dbReference type="InterPro" id="IPR008979">
    <property type="entry name" value="Galactose-bd-like_sf"/>
</dbReference>
<keyword evidence="8" id="KW-0677">Repeat</keyword>
<dbReference type="RefSeq" id="XP_023592680.1">
    <property type="nucleotide sequence ID" value="XM_023736912.1"/>
</dbReference>
<feature type="disulfide bond" evidence="15">
    <location>
        <begin position="2357"/>
        <end position="2372"/>
    </location>
</feature>
<dbReference type="FunFam" id="2.10.25.10:FF:000217">
    <property type="entry name" value="SCO-spondin"/>
    <property type="match status" value="3"/>
</dbReference>
<feature type="compositionally biased region" description="Polar residues" evidence="16">
    <location>
        <begin position="2438"/>
        <end position="2457"/>
    </location>
</feature>
<dbReference type="InterPro" id="IPR036383">
    <property type="entry name" value="TSP1_rpt_sf"/>
</dbReference>
<feature type="disulfide bond" evidence="15">
    <location>
        <begin position="1497"/>
        <end position="1515"/>
    </location>
</feature>
<evidence type="ECO:0000256" key="14">
    <source>
        <dbReference type="PROSITE-ProRule" id="PRU00039"/>
    </source>
</evidence>
<feature type="disulfide bond" evidence="15">
    <location>
        <begin position="2516"/>
        <end position="2531"/>
    </location>
</feature>
<keyword evidence="6" id="KW-0245">EGF-like domain</keyword>
<evidence type="ECO:0000256" key="1">
    <source>
        <dbReference type="ARBA" id="ARBA00004239"/>
    </source>
</evidence>
<dbReference type="FunFam" id="4.10.400.10:FF:000034">
    <property type="entry name" value="Low-density lipoprotein receptor-related protein 2"/>
    <property type="match status" value="2"/>
</dbReference>
<feature type="compositionally biased region" description="Pro residues" evidence="16">
    <location>
        <begin position="1654"/>
        <end position="1679"/>
    </location>
</feature>
<feature type="disulfide bond" evidence="15">
    <location>
        <begin position="1555"/>
        <end position="1567"/>
    </location>
</feature>
<proteinExistence type="inferred from homology"/>
<dbReference type="GO" id="GO:0031012">
    <property type="term" value="C:extracellular matrix"/>
    <property type="evidence" value="ECO:0007669"/>
    <property type="project" value="TreeGrafter"/>
</dbReference>
<dbReference type="FunFam" id="2.20.100.10:FF:000080">
    <property type="entry name" value="SCO-spondin"/>
    <property type="match status" value="3"/>
</dbReference>
<dbReference type="KEGG" id="tmu:101350659"/>
<dbReference type="Proteomes" id="UP000248480">
    <property type="component" value="Unplaced"/>
</dbReference>
<feature type="region of interest" description="Disordered" evidence="16">
    <location>
        <begin position="4285"/>
        <end position="4304"/>
    </location>
</feature>
<dbReference type="PROSITE" id="PS50092">
    <property type="entry name" value="TSP1"/>
    <property type="match status" value="25"/>
</dbReference>
<protein>
    <recommendedName>
        <fullName evidence="4">SCO-spondin</fullName>
    </recommendedName>
</protein>
<dbReference type="SUPFAM" id="SSF82895">
    <property type="entry name" value="TSP-1 type 1 repeat"/>
    <property type="match status" value="24"/>
</dbReference>
<dbReference type="Pfam" id="PF05375">
    <property type="entry name" value="Pacifastin_I"/>
    <property type="match status" value="1"/>
</dbReference>
<feature type="disulfide bond" evidence="15">
    <location>
        <begin position="1414"/>
        <end position="1426"/>
    </location>
</feature>
<feature type="signal peptide" evidence="17">
    <location>
        <begin position="1"/>
        <end position="16"/>
    </location>
</feature>
<dbReference type="GO" id="GO:0005615">
    <property type="term" value="C:extracellular space"/>
    <property type="evidence" value="ECO:0007669"/>
    <property type="project" value="TreeGrafter"/>
</dbReference>
<dbReference type="SUPFAM" id="SSF57603">
    <property type="entry name" value="FnI-like domain"/>
    <property type="match status" value="5"/>
</dbReference>
<dbReference type="SMART" id="SM00216">
    <property type="entry name" value="VWD"/>
    <property type="match status" value="3"/>
</dbReference>
<dbReference type="FunFam" id="2.20.100.10:FF:000001">
    <property type="entry name" value="semaphorin-5A isoform X1"/>
    <property type="match status" value="4"/>
</dbReference>
<dbReference type="InterPro" id="IPR050780">
    <property type="entry name" value="Mucin_vWF_Thrombospondin_sf"/>
</dbReference>
<evidence type="ECO:0000256" key="8">
    <source>
        <dbReference type="ARBA" id="ARBA00022737"/>
    </source>
</evidence>
<dbReference type="InterPro" id="IPR001007">
    <property type="entry name" value="VWF_dom"/>
</dbReference>
<dbReference type="FunFam" id="2.20.100.10:FF:000104">
    <property type="entry name" value="Papilin"/>
    <property type="match status" value="1"/>
</dbReference>
<feature type="disulfide bond" evidence="15">
    <location>
        <begin position="1574"/>
        <end position="1589"/>
    </location>
</feature>
<feature type="disulfide bond" evidence="15">
    <location>
        <begin position="2576"/>
        <end position="2594"/>
    </location>
</feature>
<dbReference type="PRINTS" id="PR00261">
    <property type="entry name" value="LDLRECEPTOR"/>
</dbReference>
<dbReference type="Gene3D" id="2.10.25.10">
    <property type="entry name" value="Laminin"/>
    <property type="match status" value="14"/>
</dbReference>
<feature type="disulfide bond" evidence="15">
    <location>
        <begin position="2588"/>
        <end position="2603"/>
    </location>
</feature>
<feature type="region of interest" description="Disordered" evidence="16">
    <location>
        <begin position="1526"/>
        <end position="1553"/>
    </location>
</feature>
<comment type="subcellular location">
    <subcellularLocation>
        <location evidence="1">Secreted</location>
        <location evidence="1">Extracellular space</location>
    </subcellularLocation>
</comment>
<feature type="domain" description="VWFC" evidence="20">
    <location>
        <begin position="5062"/>
        <end position="5118"/>
    </location>
</feature>
<dbReference type="SMART" id="SM00041">
    <property type="entry name" value="CT"/>
    <property type="match status" value="1"/>
</dbReference>
<evidence type="ECO:0000256" key="7">
    <source>
        <dbReference type="ARBA" id="ARBA00022729"/>
    </source>
</evidence>
<dbReference type="InterPro" id="IPR002919">
    <property type="entry name" value="TIL_dom"/>
</dbReference>
<evidence type="ECO:0000259" key="20">
    <source>
        <dbReference type="PROSITE" id="PS50184"/>
    </source>
</evidence>
<feature type="region of interest" description="Disordered" evidence="16">
    <location>
        <begin position="4961"/>
        <end position="4980"/>
    </location>
</feature>
<dbReference type="PANTHER" id="PTHR11339">
    <property type="entry name" value="EXTRACELLULAR MATRIX GLYCOPROTEIN RELATED"/>
    <property type="match status" value="1"/>
</dbReference>
<feature type="disulfide bond" evidence="15">
    <location>
        <begin position="1490"/>
        <end position="1502"/>
    </location>
</feature>
<dbReference type="Pfam" id="PF08742">
    <property type="entry name" value="C8"/>
    <property type="match status" value="3"/>
</dbReference>
<feature type="disulfide bond" evidence="15">
    <location>
        <begin position="2504"/>
        <end position="2522"/>
    </location>
</feature>
<evidence type="ECO:0000313" key="23">
    <source>
        <dbReference type="RefSeq" id="XP_023592680.1"/>
    </source>
</evidence>
<keyword evidence="12" id="KW-0325">Glycoprotein</keyword>
<keyword evidence="5" id="KW-0964">Secreted</keyword>
<dbReference type="SMART" id="SM00192">
    <property type="entry name" value="LDLa"/>
    <property type="match status" value="10"/>
</dbReference>
<dbReference type="SMART" id="SM00832">
    <property type="entry name" value="C8"/>
    <property type="match status" value="3"/>
</dbReference>
<evidence type="ECO:0000256" key="11">
    <source>
        <dbReference type="ARBA" id="ARBA00023157"/>
    </source>
</evidence>
<dbReference type="PROSITE" id="PS01286">
    <property type="entry name" value="FA58C_2"/>
    <property type="match status" value="1"/>
</dbReference>
<feature type="disulfide bond" evidence="15">
    <location>
        <begin position="1421"/>
        <end position="1439"/>
    </location>
</feature>
<dbReference type="Pfam" id="PF00094">
    <property type="entry name" value="VWD"/>
    <property type="match status" value="3"/>
</dbReference>
<comment type="similarity">
    <text evidence="3">Belongs to the LDLR family.</text>
</comment>
<dbReference type="SMART" id="SM00215">
    <property type="entry name" value="VWC_out"/>
    <property type="match status" value="9"/>
</dbReference>
<dbReference type="GeneID" id="101350659"/>
<dbReference type="FunCoup" id="A0A2Y9RBE2">
    <property type="interactions" value="60"/>
</dbReference>
<feature type="compositionally biased region" description="Basic residues" evidence="16">
    <location>
        <begin position="4970"/>
        <end position="4979"/>
    </location>
</feature>
<evidence type="ECO:0000256" key="17">
    <source>
        <dbReference type="SAM" id="SignalP"/>
    </source>
</evidence>
<dbReference type="PROSITE" id="PS01225">
    <property type="entry name" value="CTCK_2"/>
    <property type="match status" value="1"/>
</dbReference>
<feature type="compositionally biased region" description="Acidic residues" evidence="16">
    <location>
        <begin position="2360"/>
        <end position="2371"/>
    </location>
</feature>
<dbReference type="InterPro" id="IPR023415">
    <property type="entry name" value="LDLR_class-A_CS"/>
</dbReference>
<dbReference type="Gene3D" id="2.60.120.260">
    <property type="entry name" value="Galactose-binding domain-like"/>
    <property type="match status" value="1"/>
</dbReference>
<feature type="disulfide bond" evidence="15">
    <location>
        <begin position="1737"/>
        <end position="1752"/>
    </location>
</feature>
<dbReference type="Pfam" id="PF00093">
    <property type="entry name" value="VWC"/>
    <property type="match status" value="1"/>
</dbReference>
<dbReference type="SUPFAM" id="SSF57424">
    <property type="entry name" value="LDL receptor-like module"/>
    <property type="match status" value="9"/>
</dbReference>
<dbReference type="GO" id="GO:0007155">
    <property type="term" value="P:cell adhesion"/>
    <property type="evidence" value="ECO:0007669"/>
    <property type="project" value="UniProtKB-KW"/>
</dbReference>
<feature type="disulfide bond" evidence="15">
    <location>
        <begin position="1562"/>
        <end position="1580"/>
    </location>
</feature>
<dbReference type="Gene3D" id="2.20.100.10">
    <property type="entry name" value="Thrombospondin type-1 (TSP1) repeat"/>
    <property type="match status" value="24"/>
</dbReference>
<name>A0A2Y9RBE2_TRIMA</name>
<feature type="disulfide bond" evidence="15">
    <location>
        <begin position="1457"/>
        <end position="1475"/>
    </location>
</feature>
<keyword evidence="7 17" id="KW-0732">Signal</keyword>
<dbReference type="PROSITE" id="PS50184">
    <property type="entry name" value="VWFC_2"/>
    <property type="match status" value="2"/>
</dbReference>
<organism evidence="22 23">
    <name type="scientific">Trichechus manatus latirostris</name>
    <name type="common">Florida manatee</name>
    <dbReference type="NCBI Taxonomy" id="127582"/>
    <lineage>
        <taxon>Eukaryota</taxon>
        <taxon>Metazoa</taxon>
        <taxon>Chordata</taxon>
        <taxon>Craniata</taxon>
        <taxon>Vertebrata</taxon>
        <taxon>Euteleostomi</taxon>
        <taxon>Mammalia</taxon>
        <taxon>Eutheria</taxon>
        <taxon>Afrotheria</taxon>
        <taxon>Sirenia</taxon>
        <taxon>Trichechidae</taxon>
        <taxon>Trichechus</taxon>
    </lineage>
</organism>
<dbReference type="InterPro" id="IPR002172">
    <property type="entry name" value="LDrepeatLR_classA_rpt"/>
</dbReference>
<feature type="disulfide bond" evidence="15">
    <location>
        <begin position="1394"/>
        <end position="1409"/>
    </location>
</feature>
<reference evidence="23" key="1">
    <citation type="submission" date="2025-08" db="UniProtKB">
        <authorList>
            <consortium name="RefSeq"/>
        </authorList>
    </citation>
    <scope>IDENTIFICATION</scope>
</reference>
<feature type="compositionally biased region" description="Basic and acidic residues" evidence="16">
    <location>
        <begin position="2411"/>
        <end position="2428"/>
    </location>
</feature>
<dbReference type="PROSITE" id="PS50022">
    <property type="entry name" value="FA58C_3"/>
    <property type="match status" value="1"/>
</dbReference>
<evidence type="ECO:0000256" key="3">
    <source>
        <dbReference type="ARBA" id="ARBA00009939"/>
    </source>
</evidence>
<dbReference type="InterPro" id="IPR014853">
    <property type="entry name" value="VWF/SSPO/ZAN-like_Cys-rich_dom"/>
</dbReference>
<dbReference type="Pfam" id="PF00057">
    <property type="entry name" value="Ldl_recept_a"/>
    <property type="match status" value="7"/>
</dbReference>